<dbReference type="RefSeq" id="WP_179242331.1">
    <property type="nucleotide sequence ID" value="NZ_CP058595.1"/>
</dbReference>
<dbReference type="InterPro" id="IPR027417">
    <property type="entry name" value="P-loop_NTPase"/>
</dbReference>
<dbReference type="Pfam" id="PF03237">
    <property type="entry name" value="Terminase_6N"/>
    <property type="match status" value="1"/>
</dbReference>
<dbReference type="Proteomes" id="UP000509302">
    <property type="component" value="Chromosome"/>
</dbReference>
<dbReference type="Gene3D" id="3.40.50.300">
    <property type="entry name" value="P-loop containing nucleotide triphosphate hydrolases"/>
    <property type="match status" value="1"/>
</dbReference>
<dbReference type="EMBL" id="CP058595">
    <property type="protein sequence ID" value="QLG46045.1"/>
    <property type="molecule type" value="Genomic_DNA"/>
</dbReference>
<dbReference type="SUPFAM" id="SSF52540">
    <property type="entry name" value="P-loop containing nucleoside triphosphate hydrolases"/>
    <property type="match status" value="1"/>
</dbReference>
<name>A0A7H9AS73_9FLAO</name>
<proteinExistence type="predicted"/>
<dbReference type="AlphaFoldDB" id="A0A7H9AS73"/>
<reference evidence="1 2" key="1">
    <citation type="journal article" date="2006" name="Int. J. Syst. Evol. Microbiol.">
        <title>Costertonia aggregata gen. nov., sp. nov., a mesophilic marine bacterium of the family Flavobacteriaceae, isolated from a mature biofilm.</title>
        <authorList>
            <person name="Kwon K.K."/>
            <person name="Lee Y.K."/>
            <person name="Lee H.K."/>
        </authorList>
    </citation>
    <scope>NUCLEOTIDE SEQUENCE [LARGE SCALE GENOMIC DNA]</scope>
    <source>
        <strain evidence="1 2">KCCM 42265</strain>
    </source>
</reference>
<evidence type="ECO:0000313" key="1">
    <source>
        <dbReference type="EMBL" id="QLG46045.1"/>
    </source>
</evidence>
<keyword evidence="2" id="KW-1185">Reference proteome</keyword>
<gene>
    <name evidence="1" type="ORF">HYG79_12050</name>
</gene>
<dbReference type="Gene3D" id="3.30.420.240">
    <property type="match status" value="1"/>
</dbReference>
<protein>
    <recommendedName>
        <fullName evidence="3">Terminase</fullName>
    </recommendedName>
</protein>
<organism evidence="1 2">
    <name type="scientific">Costertonia aggregata</name>
    <dbReference type="NCBI Taxonomy" id="343403"/>
    <lineage>
        <taxon>Bacteria</taxon>
        <taxon>Pseudomonadati</taxon>
        <taxon>Bacteroidota</taxon>
        <taxon>Flavobacteriia</taxon>
        <taxon>Flavobacteriales</taxon>
        <taxon>Flavobacteriaceae</taxon>
        <taxon>Costertonia</taxon>
    </lineage>
</organism>
<dbReference type="KEGG" id="cagg:HYG79_12050"/>
<evidence type="ECO:0008006" key="3">
    <source>
        <dbReference type="Google" id="ProtNLM"/>
    </source>
</evidence>
<evidence type="ECO:0000313" key="2">
    <source>
        <dbReference type="Proteomes" id="UP000509302"/>
    </source>
</evidence>
<sequence length="423" mass="48080">MQISINRPKLTDYQNEFLYDEARFSIITASTKVGKTYACIWWLFEQAHLPLEKEGYNYWWIAPTYSQAQIAFNRMKRKVVKSKAYTVNKNELIIYCPNKAEIHFKTASDPDNLYGEDVHALVFDECGRASEEAWFALRSTLTATNAPAKLIGNFGGANNWVTKLAEKSKNDPNYSFHKITAYDAVDAGILSLDEVEQAKRDLPEQIFKSLYLAEGGNDENRLIQDESLKKLLYNEVNTGIKYLTGDIARFGNDKTVLFVWSGLKIIDWLVIDKSTLTDVATQINLFRVKYNINLQNIILDENGVGGGVIDIVGCRGFVNNAKPIKVNGESKNFDSLKSQCYIKLSEMINANMLNVSLPHSIMKLLTEELEQVKLAAIPDLQRLKIMAKDAIKKIIGRSPDYSDALMMRMFFELNPNYGIYNIR</sequence>
<accession>A0A7H9AS73</accession>